<comment type="caution">
    <text evidence="3">The sequence shown here is derived from an EMBL/GenBank/DDBJ whole genome shotgun (WGS) entry which is preliminary data.</text>
</comment>
<dbReference type="AlphaFoldDB" id="A0A8H7ZX90"/>
<dbReference type="InterPro" id="IPR001202">
    <property type="entry name" value="WW_dom"/>
</dbReference>
<feature type="compositionally biased region" description="Polar residues" evidence="1">
    <location>
        <begin position="155"/>
        <end position="164"/>
    </location>
</feature>
<dbReference type="EMBL" id="JAEFCI010004666">
    <property type="protein sequence ID" value="KAG5460817.1"/>
    <property type="molecule type" value="Genomic_DNA"/>
</dbReference>
<dbReference type="PROSITE" id="PS50020">
    <property type="entry name" value="WW_DOMAIN_2"/>
    <property type="match status" value="1"/>
</dbReference>
<evidence type="ECO:0000256" key="1">
    <source>
        <dbReference type="SAM" id="MobiDB-lite"/>
    </source>
</evidence>
<feature type="non-terminal residue" evidence="3">
    <location>
        <position position="1"/>
    </location>
</feature>
<reference evidence="3 4" key="1">
    <citation type="journal article" name="Sci. Rep.">
        <title>Genome-scale phylogenetic analyses confirm Olpidium as the closest living zoosporic fungus to the non-flagellated, terrestrial fungi.</title>
        <authorList>
            <person name="Chang Y."/>
            <person name="Rochon D."/>
            <person name="Sekimoto S."/>
            <person name="Wang Y."/>
            <person name="Chovatia M."/>
            <person name="Sandor L."/>
            <person name="Salamov A."/>
            <person name="Grigoriev I.V."/>
            <person name="Stajich J.E."/>
            <person name="Spatafora J.W."/>
        </authorList>
    </citation>
    <scope>NUCLEOTIDE SEQUENCE [LARGE SCALE GENOMIC DNA]</scope>
    <source>
        <strain evidence="3">S191</strain>
    </source>
</reference>
<gene>
    <name evidence="3" type="ORF">BJ554DRAFT_7091</name>
</gene>
<evidence type="ECO:0000259" key="2">
    <source>
        <dbReference type="PROSITE" id="PS50020"/>
    </source>
</evidence>
<feature type="region of interest" description="Disordered" evidence="1">
    <location>
        <begin position="273"/>
        <end position="301"/>
    </location>
</feature>
<feature type="compositionally biased region" description="Pro residues" evidence="1">
    <location>
        <begin position="429"/>
        <end position="451"/>
    </location>
</feature>
<feature type="region of interest" description="Disordered" evidence="1">
    <location>
        <begin position="206"/>
        <end position="225"/>
    </location>
</feature>
<evidence type="ECO:0000313" key="3">
    <source>
        <dbReference type="EMBL" id="KAG5460817.1"/>
    </source>
</evidence>
<feature type="region of interest" description="Disordered" evidence="1">
    <location>
        <begin position="57"/>
        <end position="107"/>
    </location>
</feature>
<feature type="compositionally biased region" description="Basic and acidic residues" evidence="1">
    <location>
        <begin position="181"/>
        <end position="191"/>
    </location>
</feature>
<feature type="region of interest" description="Disordered" evidence="1">
    <location>
        <begin position="155"/>
        <end position="191"/>
    </location>
</feature>
<dbReference type="Gene3D" id="2.20.70.10">
    <property type="match status" value="1"/>
</dbReference>
<name>A0A8H7ZX90_9FUNG</name>
<feature type="domain" description="WW" evidence="2">
    <location>
        <begin position="374"/>
        <end position="408"/>
    </location>
</feature>
<feature type="compositionally biased region" description="Basic and acidic residues" evidence="1">
    <location>
        <begin position="57"/>
        <end position="66"/>
    </location>
</feature>
<protein>
    <recommendedName>
        <fullName evidence="2">WW domain-containing protein</fullName>
    </recommendedName>
</protein>
<feature type="compositionally biased region" description="Pro residues" evidence="1">
    <location>
        <begin position="76"/>
        <end position="91"/>
    </location>
</feature>
<sequence>LKRTGRWPTQGRWTTAGRRLTGGCAGVEPSAARDPTPCKWPVVSSLARQILRVDWVREKGGGEHGPRPAGGTPTLLPRPPPPARLPGPVTPTPLAAAPETSSRRRALPACLHVPAPRLRPRPRRTSTVPRSVKKIVQLIAAEMSYRKPILQLSRPISAQQQQQPHGLARVGQQPRPSAGKASDEQPRRGDDVQAANPLQQLLGDYSDSESDEEAEEAGNDGPTDELDAELASFMKEINAMPVVDDPAAVAAEPNDAVAPTEIANVGNDLVSQPKVESPVAGDNATSAADADAFPKPEPDSPFHAHSRTLLARLDHILAAAYGTAALRSRATVLSEKRAALAFRISEWNEGAYRVGYFEKTCGALEGYLRVLEGQVAPVGWVYAWSEEDQSYYFRHDLTGAVSWSEPTPQCTAQLDSISATTAHTLSHDAPPPPPPPPPPPISEPSPPPPPPAEKESDPGTQPPPPPGEPSPGSSMDLFGKDGDRRKVQAVFPANNAYLTTI</sequence>
<feature type="compositionally biased region" description="Pro residues" evidence="1">
    <location>
        <begin position="460"/>
        <end position="469"/>
    </location>
</feature>
<keyword evidence="4" id="KW-1185">Reference proteome</keyword>
<feature type="compositionally biased region" description="Basic and acidic residues" evidence="1">
    <location>
        <begin position="292"/>
        <end position="301"/>
    </location>
</feature>
<proteinExistence type="predicted"/>
<dbReference type="Proteomes" id="UP000673691">
    <property type="component" value="Unassembled WGS sequence"/>
</dbReference>
<accession>A0A8H7ZX90</accession>
<evidence type="ECO:0000313" key="4">
    <source>
        <dbReference type="Proteomes" id="UP000673691"/>
    </source>
</evidence>
<feature type="region of interest" description="Disordered" evidence="1">
    <location>
        <begin position="423"/>
        <end position="484"/>
    </location>
</feature>
<organism evidence="3 4">
    <name type="scientific">Olpidium bornovanus</name>
    <dbReference type="NCBI Taxonomy" id="278681"/>
    <lineage>
        <taxon>Eukaryota</taxon>
        <taxon>Fungi</taxon>
        <taxon>Fungi incertae sedis</taxon>
        <taxon>Olpidiomycota</taxon>
        <taxon>Olpidiomycotina</taxon>
        <taxon>Olpidiomycetes</taxon>
        <taxon>Olpidiales</taxon>
        <taxon>Olpidiaceae</taxon>
        <taxon>Olpidium</taxon>
    </lineage>
</organism>